<dbReference type="PROSITE" id="PS50885">
    <property type="entry name" value="HAMP"/>
    <property type="match status" value="1"/>
</dbReference>
<dbReference type="InterPro" id="IPR029787">
    <property type="entry name" value="Nucleotide_cyclase"/>
</dbReference>
<dbReference type="InterPro" id="IPR003660">
    <property type="entry name" value="HAMP_dom"/>
</dbReference>
<dbReference type="Gene3D" id="6.10.340.10">
    <property type="match status" value="1"/>
</dbReference>
<dbReference type="CDD" id="cd12914">
    <property type="entry name" value="PDC1_DGC_like"/>
    <property type="match status" value="1"/>
</dbReference>
<keyword evidence="3 6" id="KW-0812">Transmembrane</keyword>
<keyword evidence="4 6" id="KW-1133">Transmembrane helix</keyword>
<evidence type="ECO:0000259" key="7">
    <source>
        <dbReference type="PROSITE" id="PS50885"/>
    </source>
</evidence>
<evidence type="ECO:0000256" key="1">
    <source>
        <dbReference type="ARBA" id="ARBA00004651"/>
    </source>
</evidence>
<dbReference type="InterPro" id="IPR033479">
    <property type="entry name" value="dCache_1"/>
</dbReference>
<name>A0ABP3V8C0_9BURK</name>
<dbReference type="SUPFAM" id="SSF55785">
    <property type="entry name" value="PYP-like sensor domain (PAS domain)"/>
    <property type="match status" value="1"/>
</dbReference>
<comment type="caution">
    <text evidence="9">The sequence shown here is derived from an EMBL/GenBank/DDBJ whole genome shotgun (WGS) entry which is preliminary data.</text>
</comment>
<dbReference type="PANTHER" id="PTHR44757:SF2">
    <property type="entry name" value="BIOFILM ARCHITECTURE MAINTENANCE PROTEIN MBAA"/>
    <property type="match status" value="1"/>
</dbReference>
<organism evidence="9 10">
    <name type="scientific">Ideonella azotifigens</name>
    <dbReference type="NCBI Taxonomy" id="513160"/>
    <lineage>
        <taxon>Bacteria</taxon>
        <taxon>Pseudomonadati</taxon>
        <taxon>Pseudomonadota</taxon>
        <taxon>Betaproteobacteria</taxon>
        <taxon>Burkholderiales</taxon>
        <taxon>Sphaerotilaceae</taxon>
        <taxon>Ideonella</taxon>
    </lineage>
</organism>
<evidence type="ECO:0000256" key="2">
    <source>
        <dbReference type="ARBA" id="ARBA00022475"/>
    </source>
</evidence>
<gene>
    <name evidence="9" type="ORF">GCM10009107_24910</name>
</gene>
<dbReference type="Pfam" id="PF02743">
    <property type="entry name" value="dCache_1"/>
    <property type="match status" value="1"/>
</dbReference>
<dbReference type="Proteomes" id="UP001500279">
    <property type="component" value="Unassembled WGS sequence"/>
</dbReference>
<evidence type="ECO:0000313" key="9">
    <source>
        <dbReference type="EMBL" id="GAA0751787.1"/>
    </source>
</evidence>
<protein>
    <recommendedName>
        <fullName evidence="11">Diguanylate cyclase</fullName>
    </recommendedName>
</protein>
<evidence type="ECO:0008006" key="11">
    <source>
        <dbReference type="Google" id="ProtNLM"/>
    </source>
</evidence>
<keyword evidence="10" id="KW-1185">Reference proteome</keyword>
<feature type="domain" description="HAMP" evidence="7">
    <location>
        <begin position="314"/>
        <end position="367"/>
    </location>
</feature>
<comment type="subcellular location">
    <subcellularLocation>
        <location evidence="1">Cell membrane</location>
        <topology evidence="1">Multi-pass membrane protein</topology>
    </subcellularLocation>
</comment>
<dbReference type="InterPro" id="IPR043128">
    <property type="entry name" value="Rev_trsase/Diguanyl_cyclase"/>
</dbReference>
<accession>A0ABP3V8C0</accession>
<evidence type="ECO:0000259" key="8">
    <source>
        <dbReference type="PROSITE" id="PS50887"/>
    </source>
</evidence>
<keyword evidence="5 6" id="KW-0472">Membrane</keyword>
<dbReference type="PROSITE" id="PS50887">
    <property type="entry name" value="GGDEF"/>
    <property type="match status" value="1"/>
</dbReference>
<sequence length="659" mass="71159">MGKFAILRTLKFRITAMVVTIGVLAALGTAQLVLQVTQADLRQMLLNAERDNRERTAALLGSKLNTLRQVLTRVAQHSSSVDWRDSGALAQLLMGETALASLFDGAFAVAPSGRMLARVDQKAGSTQDLPNVGDRDYFHAAMHSDQPVVSAPLRSRTLNAPLLVIAAPVLDAQGRHLGLLAGGLLLESSSLFAQLNIKASTDGLIDLVMDKQGRILAHPDSGRLLGLAVDEPGLREVVARWQAEGSPAEPEGRAEWSEGYLVAMAGIPLSDWVHVRLTPEASALLPVHDARRSAWIAAALAALLAGGLAGAGSWRMVRPISRLQRRAEAMLVNGDDSAERWPVGHGEVGAMARAFQQLLQQRAQRQQEVNELLQQLEAVVDHAEVGIALTRHGRLEVVSRRFCQIFRAEREQLVGQRTRVLYADDAAHAEQRARIGPAFASHGSFEGEVRLQRMDGEGFWARMRGRVVQPGNRGAGTIWVVDDVTQARHHREQLTWAASHDALTGLANRGAFEAALETLTQEAGHAPFCALFIDLDRFKQVNDSGGHAAGDALLRGIAQVLAAPLRRSDLAARLGGDEFAVLLPHCPLERAQAIAETLRADVGRYALSWEGASHSVGCSMGLVLVNGRHVSAAEVLRDADSACYRAKREGRNKVVLAGD</sequence>
<dbReference type="InterPro" id="IPR000014">
    <property type="entry name" value="PAS"/>
</dbReference>
<evidence type="ECO:0000256" key="4">
    <source>
        <dbReference type="ARBA" id="ARBA00022989"/>
    </source>
</evidence>
<dbReference type="CDD" id="cd01949">
    <property type="entry name" value="GGDEF"/>
    <property type="match status" value="1"/>
</dbReference>
<dbReference type="RefSeq" id="WP_231011488.1">
    <property type="nucleotide sequence ID" value="NZ_BAAAEW010000014.1"/>
</dbReference>
<dbReference type="InterPro" id="IPR000160">
    <property type="entry name" value="GGDEF_dom"/>
</dbReference>
<dbReference type="CDD" id="cd00130">
    <property type="entry name" value="PAS"/>
    <property type="match status" value="1"/>
</dbReference>
<evidence type="ECO:0000256" key="3">
    <source>
        <dbReference type="ARBA" id="ARBA00022692"/>
    </source>
</evidence>
<dbReference type="Gene3D" id="3.30.450.20">
    <property type="entry name" value="PAS domain"/>
    <property type="match status" value="2"/>
</dbReference>
<proteinExistence type="predicted"/>
<dbReference type="InterPro" id="IPR052155">
    <property type="entry name" value="Biofilm_reg_signaling"/>
</dbReference>
<keyword evidence="2" id="KW-1003">Cell membrane</keyword>
<dbReference type="NCBIfam" id="TIGR00254">
    <property type="entry name" value="GGDEF"/>
    <property type="match status" value="1"/>
</dbReference>
<evidence type="ECO:0000256" key="5">
    <source>
        <dbReference type="ARBA" id="ARBA00023136"/>
    </source>
</evidence>
<evidence type="ECO:0000313" key="10">
    <source>
        <dbReference type="Proteomes" id="UP001500279"/>
    </source>
</evidence>
<dbReference type="Gene3D" id="3.30.70.270">
    <property type="match status" value="1"/>
</dbReference>
<dbReference type="InterPro" id="IPR035965">
    <property type="entry name" value="PAS-like_dom_sf"/>
</dbReference>
<dbReference type="EMBL" id="BAAAEW010000014">
    <property type="protein sequence ID" value="GAA0751787.1"/>
    <property type="molecule type" value="Genomic_DNA"/>
</dbReference>
<dbReference type="NCBIfam" id="TIGR00229">
    <property type="entry name" value="sensory_box"/>
    <property type="match status" value="1"/>
</dbReference>
<dbReference type="SMART" id="SM00267">
    <property type="entry name" value="GGDEF"/>
    <property type="match status" value="1"/>
</dbReference>
<dbReference type="PANTHER" id="PTHR44757">
    <property type="entry name" value="DIGUANYLATE CYCLASE DGCP"/>
    <property type="match status" value="1"/>
</dbReference>
<evidence type="ECO:0000256" key="6">
    <source>
        <dbReference type="SAM" id="Phobius"/>
    </source>
</evidence>
<reference evidence="10" key="1">
    <citation type="journal article" date="2019" name="Int. J. Syst. Evol. Microbiol.">
        <title>The Global Catalogue of Microorganisms (GCM) 10K type strain sequencing project: providing services to taxonomists for standard genome sequencing and annotation.</title>
        <authorList>
            <consortium name="The Broad Institute Genomics Platform"/>
            <consortium name="The Broad Institute Genome Sequencing Center for Infectious Disease"/>
            <person name="Wu L."/>
            <person name="Ma J."/>
        </authorList>
    </citation>
    <scope>NUCLEOTIDE SEQUENCE [LARGE SCALE GENOMIC DNA]</scope>
    <source>
        <strain evidence="10">JCM 15503</strain>
    </source>
</reference>
<feature type="transmembrane region" description="Helical" evidence="6">
    <location>
        <begin position="12"/>
        <end position="34"/>
    </location>
</feature>
<dbReference type="SUPFAM" id="SSF55073">
    <property type="entry name" value="Nucleotide cyclase"/>
    <property type="match status" value="1"/>
</dbReference>
<dbReference type="Pfam" id="PF13426">
    <property type="entry name" value="PAS_9"/>
    <property type="match status" value="1"/>
</dbReference>
<feature type="domain" description="GGDEF" evidence="8">
    <location>
        <begin position="526"/>
        <end position="659"/>
    </location>
</feature>
<dbReference type="Pfam" id="PF00990">
    <property type="entry name" value="GGDEF"/>
    <property type="match status" value="1"/>
</dbReference>